<dbReference type="eggNOG" id="KOG0156">
    <property type="taxonomic scope" value="Eukaryota"/>
</dbReference>
<gene>
    <name evidence="15" type="ORF">DICPUDRAFT_80940</name>
</gene>
<dbReference type="RefSeq" id="XP_003290187.1">
    <property type="nucleotide sequence ID" value="XM_003290139.1"/>
</dbReference>
<keyword evidence="16" id="KW-1185">Reference proteome</keyword>
<keyword evidence="11 14" id="KW-0472">Membrane</keyword>
<keyword evidence="9 12" id="KW-0408">Iron</keyword>
<dbReference type="KEGG" id="dpp:DICPUDRAFT_80940"/>
<sequence>MFIGIINTVFLTLGFLITILFIKDLVYEDRKTKINKLIPGPRAVPIFGNLLHVNKNDIPTSFDELYKKYGPVFRLKLGNIETVVISGSKTLDESFIKNKLATQHRFIRNSRFFLKDRDIMFSNGDLNLVLRTTFMSEITTRKLNNGRLDANKFALQMINKIYKGDDTILENFPKYVKETGIKIMINFIFGTEENEELNTKFIDTVARLFKNGGLFLYSDFIPALLPYDLLFLGYKDMVRDYLFLRDYSNKIINAYEEKLKNNQNSANEDQDSIKKPIMEHYYDRYLEGKIGYESVAFASVDLLVAGLDSTSNTVSFLVAALINNPELQDKIYEEVKDASDDISFADISKYPYVVAVMNEAYRYVSIVALSEPYIASEDFEVDGYTVAKGTQIIKNLRSVHISEEGNWEDPLKFNPDRFLASPPSLNQKLLYHFGIGKRICPGKSFAECVFFTIIVLLFKNYKFVNPNPSVPIDETQIVALAMQCKEYNTIVQKR</sequence>
<dbReference type="InterPro" id="IPR002401">
    <property type="entry name" value="Cyt_P450_E_grp-I"/>
</dbReference>
<dbReference type="Gene3D" id="1.10.630.10">
    <property type="entry name" value="Cytochrome P450"/>
    <property type="match status" value="1"/>
</dbReference>
<dbReference type="PROSITE" id="PS00086">
    <property type="entry name" value="CYTOCHROME_P450"/>
    <property type="match status" value="1"/>
</dbReference>
<dbReference type="OMA" id="PMYTFYL"/>
<dbReference type="SUPFAM" id="SSF48264">
    <property type="entry name" value="Cytochrome P450"/>
    <property type="match status" value="1"/>
</dbReference>
<evidence type="ECO:0000256" key="10">
    <source>
        <dbReference type="ARBA" id="ARBA00023033"/>
    </source>
</evidence>
<dbReference type="PANTHER" id="PTHR24303">
    <property type="entry name" value="HEME-BINDING MONOOXYGENASE FAMILY"/>
    <property type="match status" value="1"/>
</dbReference>
<dbReference type="GO" id="GO:0016705">
    <property type="term" value="F:oxidoreductase activity, acting on paired donors, with incorporation or reduction of molecular oxygen"/>
    <property type="evidence" value="ECO:0007669"/>
    <property type="project" value="InterPro"/>
</dbReference>
<keyword evidence="6 12" id="KW-0479">Metal-binding</keyword>
<evidence type="ECO:0000256" key="5">
    <source>
        <dbReference type="ARBA" id="ARBA00022692"/>
    </source>
</evidence>
<evidence type="ECO:0000256" key="11">
    <source>
        <dbReference type="ARBA" id="ARBA00023136"/>
    </source>
</evidence>
<dbReference type="AlphaFoldDB" id="F0ZS03"/>
<dbReference type="GO" id="GO:0020037">
    <property type="term" value="F:heme binding"/>
    <property type="evidence" value="ECO:0007669"/>
    <property type="project" value="InterPro"/>
</dbReference>
<dbReference type="PANTHER" id="PTHR24303:SF37">
    <property type="entry name" value="CYTOCHROME P450 514A1-RELATED"/>
    <property type="match status" value="1"/>
</dbReference>
<comment type="subcellular location">
    <subcellularLocation>
        <location evidence="2">Membrane</location>
        <topology evidence="2">Single-pass membrane protein</topology>
    </subcellularLocation>
</comment>
<keyword evidence="7 14" id="KW-1133">Transmembrane helix</keyword>
<organism evidence="15 16">
    <name type="scientific">Dictyostelium purpureum</name>
    <name type="common">Slime mold</name>
    <dbReference type="NCBI Taxonomy" id="5786"/>
    <lineage>
        <taxon>Eukaryota</taxon>
        <taxon>Amoebozoa</taxon>
        <taxon>Evosea</taxon>
        <taxon>Eumycetozoa</taxon>
        <taxon>Dictyostelia</taxon>
        <taxon>Dictyosteliales</taxon>
        <taxon>Dictyosteliaceae</taxon>
        <taxon>Dictyostelium</taxon>
    </lineage>
</organism>
<proteinExistence type="inferred from homology"/>
<dbReference type="InterPro" id="IPR017972">
    <property type="entry name" value="Cyt_P450_CS"/>
</dbReference>
<accession>F0ZS03</accession>
<dbReference type="GO" id="GO:0004497">
    <property type="term" value="F:monooxygenase activity"/>
    <property type="evidence" value="ECO:0007669"/>
    <property type="project" value="UniProtKB-KW"/>
</dbReference>
<dbReference type="VEuPathDB" id="AmoebaDB:DICPUDRAFT_80940"/>
<dbReference type="InterPro" id="IPR001128">
    <property type="entry name" value="Cyt_P450"/>
</dbReference>
<comment type="similarity">
    <text evidence="3 13">Belongs to the cytochrome P450 family.</text>
</comment>
<dbReference type="Pfam" id="PF00067">
    <property type="entry name" value="p450"/>
    <property type="match status" value="1"/>
</dbReference>
<evidence type="ECO:0000313" key="16">
    <source>
        <dbReference type="Proteomes" id="UP000001064"/>
    </source>
</evidence>
<feature type="transmembrane region" description="Helical" evidence="14">
    <location>
        <begin position="6"/>
        <end position="26"/>
    </location>
</feature>
<evidence type="ECO:0000256" key="4">
    <source>
        <dbReference type="ARBA" id="ARBA00022617"/>
    </source>
</evidence>
<evidence type="ECO:0000256" key="9">
    <source>
        <dbReference type="ARBA" id="ARBA00023004"/>
    </source>
</evidence>
<evidence type="ECO:0000256" key="1">
    <source>
        <dbReference type="ARBA" id="ARBA00001971"/>
    </source>
</evidence>
<dbReference type="OrthoDB" id="1055148at2759"/>
<evidence type="ECO:0000256" key="7">
    <source>
        <dbReference type="ARBA" id="ARBA00022989"/>
    </source>
</evidence>
<evidence type="ECO:0000313" key="15">
    <source>
        <dbReference type="EMBL" id="EGC33286.1"/>
    </source>
</evidence>
<keyword evidence="10 13" id="KW-0503">Monooxygenase</keyword>
<name>F0ZS03_DICPU</name>
<reference evidence="16" key="1">
    <citation type="journal article" date="2011" name="Genome Biol.">
        <title>Comparative genomics of the social amoebae Dictyostelium discoideum and Dictyostelium purpureum.</title>
        <authorList>
            <consortium name="US DOE Joint Genome Institute (JGI-PGF)"/>
            <person name="Sucgang R."/>
            <person name="Kuo A."/>
            <person name="Tian X."/>
            <person name="Salerno W."/>
            <person name="Parikh A."/>
            <person name="Feasley C.L."/>
            <person name="Dalin E."/>
            <person name="Tu H."/>
            <person name="Huang E."/>
            <person name="Barry K."/>
            <person name="Lindquist E."/>
            <person name="Shapiro H."/>
            <person name="Bruce D."/>
            <person name="Schmutz J."/>
            <person name="Salamov A."/>
            <person name="Fey P."/>
            <person name="Gaudet P."/>
            <person name="Anjard C."/>
            <person name="Babu M.M."/>
            <person name="Basu S."/>
            <person name="Bushmanova Y."/>
            <person name="van der Wel H."/>
            <person name="Katoh-Kurasawa M."/>
            <person name="Dinh C."/>
            <person name="Coutinho P.M."/>
            <person name="Saito T."/>
            <person name="Elias M."/>
            <person name="Schaap P."/>
            <person name="Kay R.R."/>
            <person name="Henrissat B."/>
            <person name="Eichinger L."/>
            <person name="Rivero F."/>
            <person name="Putnam N.H."/>
            <person name="West C.M."/>
            <person name="Loomis W.F."/>
            <person name="Chisholm R.L."/>
            <person name="Shaulsky G."/>
            <person name="Strassmann J.E."/>
            <person name="Queller D.C."/>
            <person name="Kuspa A."/>
            <person name="Grigoriev I.V."/>
        </authorList>
    </citation>
    <scope>NUCLEOTIDE SEQUENCE [LARGE SCALE GENOMIC DNA]</scope>
    <source>
        <strain evidence="16">QSDP1</strain>
    </source>
</reference>
<dbReference type="GO" id="GO:0016020">
    <property type="term" value="C:membrane"/>
    <property type="evidence" value="ECO:0007669"/>
    <property type="project" value="UniProtKB-SubCell"/>
</dbReference>
<evidence type="ECO:0000256" key="2">
    <source>
        <dbReference type="ARBA" id="ARBA00004167"/>
    </source>
</evidence>
<keyword evidence="4 12" id="KW-0349">Heme</keyword>
<evidence type="ECO:0000256" key="3">
    <source>
        <dbReference type="ARBA" id="ARBA00010617"/>
    </source>
</evidence>
<dbReference type="CDD" id="cd20617">
    <property type="entry name" value="CYP1_2-like"/>
    <property type="match status" value="1"/>
</dbReference>
<dbReference type="Proteomes" id="UP000001064">
    <property type="component" value="Unassembled WGS sequence"/>
</dbReference>
<dbReference type="EMBL" id="GL871149">
    <property type="protein sequence ID" value="EGC33286.1"/>
    <property type="molecule type" value="Genomic_DNA"/>
</dbReference>
<dbReference type="PRINTS" id="PR00385">
    <property type="entry name" value="P450"/>
</dbReference>
<evidence type="ECO:0000256" key="8">
    <source>
        <dbReference type="ARBA" id="ARBA00023002"/>
    </source>
</evidence>
<feature type="binding site" description="axial binding residue" evidence="12">
    <location>
        <position position="440"/>
    </location>
    <ligand>
        <name>heme</name>
        <dbReference type="ChEBI" id="CHEBI:30413"/>
    </ligand>
    <ligandPart>
        <name>Fe</name>
        <dbReference type="ChEBI" id="CHEBI:18248"/>
    </ligandPart>
</feature>
<evidence type="ECO:0008006" key="17">
    <source>
        <dbReference type="Google" id="ProtNLM"/>
    </source>
</evidence>
<comment type="cofactor">
    <cofactor evidence="1 12">
        <name>heme</name>
        <dbReference type="ChEBI" id="CHEBI:30413"/>
    </cofactor>
</comment>
<keyword evidence="5 14" id="KW-0812">Transmembrane</keyword>
<keyword evidence="8 13" id="KW-0560">Oxidoreductase</keyword>
<dbReference type="GeneID" id="10504543"/>
<dbReference type="PRINTS" id="PR00463">
    <property type="entry name" value="EP450I"/>
</dbReference>
<protein>
    <recommendedName>
        <fullName evidence="17">Cytochrome P450 family protein</fullName>
    </recommendedName>
</protein>
<evidence type="ECO:0000256" key="12">
    <source>
        <dbReference type="PIRSR" id="PIRSR602401-1"/>
    </source>
</evidence>
<dbReference type="InterPro" id="IPR036396">
    <property type="entry name" value="Cyt_P450_sf"/>
</dbReference>
<evidence type="ECO:0000256" key="14">
    <source>
        <dbReference type="SAM" id="Phobius"/>
    </source>
</evidence>
<evidence type="ECO:0000256" key="6">
    <source>
        <dbReference type="ARBA" id="ARBA00022723"/>
    </source>
</evidence>
<dbReference type="InParanoid" id="F0ZS03"/>
<evidence type="ECO:0000256" key="13">
    <source>
        <dbReference type="RuleBase" id="RU000461"/>
    </source>
</evidence>
<dbReference type="GO" id="GO:0005506">
    <property type="term" value="F:iron ion binding"/>
    <property type="evidence" value="ECO:0007669"/>
    <property type="project" value="InterPro"/>
</dbReference>
<dbReference type="STRING" id="5786.F0ZS03"/>